<gene>
    <name evidence="1" type="ORF">K7X08_036887</name>
</gene>
<evidence type="ECO:0000313" key="2">
    <source>
        <dbReference type="Proteomes" id="UP001152561"/>
    </source>
</evidence>
<name>A0A9Q1QYH9_9SOLA</name>
<reference evidence="2" key="1">
    <citation type="journal article" date="2023" name="Proc. Natl. Acad. Sci. U.S.A.">
        <title>Genomic and structural basis for evolution of tropane alkaloid biosynthesis.</title>
        <authorList>
            <person name="Wanga Y.-J."/>
            <person name="Taina T."/>
            <person name="Yua J.-Y."/>
            <person name="Lia J."/>
            <person name="Xua B."/>
            <person name="Chenc J."/>
            <person name="D'Auriad J.C."/>
            <person name="Huanga J.-P."/>
            <person name="Huanga S.-X."/>
        </authorList>
    </citation>
    <scope>NUCLEOTIDE SEQUENCE [LARGE SCALE GENOMIC DNA]</scope>
    <source>
        <strain evidence="2">cv. KIB-2019</strain>
    </source>
</reference>
<sequence length="90" mass="10756">MVPPNFVLVPVQMVVKTLHFKRNSCLRSLKGCERLMLWIQLQKVLSMGYDDTAWPIQIKTGRNRQPAMFHQLQHTQHRRLIHLYTLLHHM</sequence>
<evidence type="ECO:0000313" key="1">
    <source>
        <dbReference type="EMBL" id="KAJ8530052.1"/>
    </source>
</evidence>
<comment type="caution">
    <text evidence="1">The sequence shown here is derived from an EMBL/GenBank/DDBJ whole genome shotgun (WGS) entry which is preliminary data.</text>
</comment>
<dbReference type="AlphaFoldDB" id="A0A9Q1QYH9"/>
<dbReference type="OrthoDB" id="270970at2759"/>
<protein>
    <submittedName>
        <fullName evidence="1">Uncharacterized protein</fullName>
    </submittedName>
</protein>
<keyword evidence="2" id="KW-1185">Reference proteome</keyword>
<proteinExistence type="predicted"/>
<dbReference type="EMBL" id="JAJAGQ010000022">
    <property type="protein sequence ID" value="KAJ8530052.1"/>
    <property type="molecule type" value="Genomic_DNA"/>
</dbReference>
<organism evidence="1 2">
    <name type="scientific">Anisodus acutangulus</name>
    <dbReference type="NCBI Taxonomy" id="402998"/>
    <lineage>
        <taxon>Eukaryota</taxon>
        <taxon>Viridiplantae</taxon>
        <taxon>Streptophyta</taxon>
        <taxon>Embryophyta</taxon>
        <taxon>Tracheophyta</taxon>
        <taxon>Spermatophyta</taxon>
        <taxon>Magnoliopsida</taxon>
        <taxon>eudicotyledons</taxon>
        <taxon>Gunneridae</taxon>
        <taxon>Pentapetalae</taxon>
        <taxon>asterids</taxon>
        <taxon>lamiids</taxon>
        <taxon>Solanales</taxon>
        <taxon>Solanaceae</taxon>
        <taxon>Solanoideae</taxon>
        <taxon>Hyoscyameae</taxon>
        <taxon>Anisodus</taxon>
    </lineage>
</organism>
<dbReference type="Proteomes" id="UP001152561">
    <property type="component" value="Unassembled WGS sequence"/>
</dbReference>
<accession>A0A9Q1QYH9</accession>